<keyword evidence="2" id="KW-0963">Cytoplasm</keyword>
<dbReference type="Proteomes" id="UP000775547">
    <property type="component" value="Unassembled WGS sequence"/>
</dbReference>
<dbReference type="Pfam" id="PF06657">
    <property type="entry name" value="Cep57_MT_bd"/>
    <property type="match status" value="1"/>
</dbReference>
<dbReference type="InterPro" id="IPR024957">
    <property type="entry name" value="Cep57_MT-bd_dom"/>
</dbReference>
<evidence type="ECO:0000259" key="4">
    <source>
        <dbReference type="Pfam" id="PF06657"/>
    </source>
</evidence>
<sequence>MDPVSDVPRRNMLAKHLREVVDILEQKGDQIASLYDLLTFKDKPVSESVVPSKSNLKTRTVSNTPVASSSLGRSAGAGIRRHHTTLS</sequence>
<protein>
    <recommendedName>
        <fullName evidence="4">Cep57 centrosome microtubule-binding domain-containing protein</fullName>
    </recommendedName>
</protein>
<dbReference type="OrthoDB" id="76453at2759"/>
<reference evidence="5" key="2">
    <citation type="submission" date="2021-10" db="EMBL/GenBank/DDBJ databases">
        <title>Phylogenomics reveals ancestral predisposition of the termite-cultivated fungus Termitomyces towards a domesticated lifestyle.</title>
        <authorList>
            <person name="Auxier B."/>
            <person name="Grum-Grzhimaylo A."/>
            <person name="Cardenas M.E."/>
            <person name="Lodge J.D."/>
            <person name="Laessoe T."/>
            <person name="Pedersen O."/>
            <person name="Smith M.E."/>
            <person name="Kuyper T.W."/>
            <person name="Franco-Molano E.A."/>
            <person name="Baroni T.J."/>
            <person name="Aanen D.K."/>
        </authorList>
    </citation>
    <scope>NUCLEOTIDE SEQUENCE</scope>
    <source>
        <strain evidence="5">AP01</strain>
        <tissue evidence="5">Mycelium</tissue>
    </source>
</reference>
<gene>
    <name evidence="5" type="ORF">DXG03_001027</name>
</gene>
<evidence type="ECO:0000256" key="3">
    <source>
        <dbReference type="SAM" id="MobiDB-lite"/>
    </source>
</evidence>
<reference evidence="5" key="1">
    <citation type="submission" date="2020-07" db="EMBL/GenBank/DDBJ databases">
        <authorList>
            <person name="Nieuwenhuis M."/>
            <person name="Van De Peppel L.J.J."/>
        </authorList>
    </citation>
    <scope>NUCLEOTIDE SEQUENCE</scope>
    <source>
        <strain evidence="5">AP01</strain>
        <tissue evidence="5">Mycelium</tissue>
    </source>
</reference>
<evidence type="ECO:0000313" key="5">
    <source>
        <dbReference type="EMBL" id="KAG5640125.1"/>
    </source>
</evidence>
<dbReference type="GO" id="GO:0005737">
    <property type="term" value="C:cytoplasm"/>
    <property type="evidence" value="ECO:0007669"/>
    <property type="project" value="UniProtKB-SubCell"/>
</dbReference>
<feature type="domain" description="Cep57 centrosome microtubule-binding" evidence="4">
    <location>
        <begin position="1"/>
        <end position="37"/>
    </location>
</feature>
<feature type="compositionally biased region" description="Polar residues" evidence="3">
    <location>
        <begin position="56"/>
        <end position="66"/>
    </location>
</feature>
<comment type="caution">
    <text evidence="5">The sequence shown here is derived from an EMBL/GenBank/DDBJ whole genome shotgun (WGS) entry which is preliminary data.</text>
</comment>
<dbReference type="AlphaFoldDB" id="A0A9P7K8P1"/>
<feature type="region of interest" description="Disordered" evidence="3">
    <location>
        <begin position="56"/>
        <end position="87"/>
    </location>
</feature>
<evidence type="ECO:0000313" key="6">
    <source>
        <dbReference type="Proteomes" id="UP000775547"/>
    </source>
</evidence>
<keyword evidence="6" id="KW-1185">Reference proteome</keyword>
<evidence type="ECO:0000256" key="1">
    <source>
        <dbReference type="ARBA" id="ARBA00004496"/>
    </source>
</evidence>
<dbReference type="EMBL" id="JABCKV010001167">
    <property type="protein sequence ID" value="KAG5640125.1"/>
    <property type="molecule type" value="Genomic_DNA"/>
</dbReference>
<evidence type="ECO:0000256" key="2">
    <source>
        <dbReference type="ARBA" id="ARBA00022490"/>
    </source>
</evidence>
<organism evidence="5 6">
    <name type="scientific">Asterophora parasitica</name>
    <dbReference type="NCBI Taxonomy" id="117018"/>
    <lineage>
        <taxon>Eukaryota</taxon>
        <taxon>Fungi</taxon>
        <taxon>Dikarya</taxon>
        <taxon>Basidiomycota</taxon>
        <taxon>Agaricomycotina</taxon>
        <taxon>Agaricomycetes</taxon>
        <taxon>Agaricomycetidae</taxon>
        <taxon>Agaricales</taxon>
        <taxon>Tricholomatineae</taxon>
        <taxon>Lyophyllaceae</taxon>
        <taxon>Asterophora</taxon>
    </lineage>
</organism>
<feature type="compositionally biased region" description="Low complexity" evidence="3">
    <location>
        <begin position="67"/>
        <end position="78"/>
    </location>
</feature>
<dbReference type="GO" id="GO:0008017">
    <property type="term" value="F:microtubule binding"/>
    <property type="evidence" value="ECO:0007669"/>
    <property type="project" value="InterPro"/>
</dbReference>
<comment type="subcellular location">
    <subcellularLocation>
        <location evidence="1">Cytoplasm</location>
    </subcellularLocation>
</comment>
<accession>A0A9P7K8P1</accession>
<name>A0A9P7K8P1_9AGAR</name>
<proteinExistence type="predicted"/>